<comment type="caution">
    <text evidence="1">The sequence shown here is derived from an EMBL/GenBank/DDBJ whole genome shotgun (WGS) entry which is preliminary data.</text>
</comment>
<organism evidence="1 2">
    <name type="scientific">Candidatus Taylorbacteria bacterium RIFCSPHIGHO2_01_FULL_51_15</name>
    <dbReference type="NCBI Taxonomy" id="1802304"/>
    <lineage>
        <taxon>Bacteria</taxon>
        <taxon>Candidatus Tayloriibacteriota</taxon>
    </lineage>
</organism>
<reference evidence="1 2" key="1">
    <citation type="journal article" date="2016" name="Nat. Commun.">
        <title>Thousands of microbial genomes shed light on interconnected biogeochemical processes in an aquifer system.</title>
        <authorList>
            <person name="Anantharaman K."/>
            <person name="Brown C.T."/>
            <person name="Hug L.A."/>
            <person name="Sharon I."/>
            <person name="Castelle C.J."/>
            <person name="Probst A.J."/>
            <person name="Thomas B.C."/>
            <person name="Singh A."/>
            <person name="Wilkins M.J."/>
            <person name="Karaoz U."/>
            <person name="Brodie E.L."/>
            <person name="Williams K.H."/>
            <person name="Hubbard S.S."/>
            <person name="Banfield J.F."/>
        </authorList>
    </citation>
    <scope>NUCLEOTIDE SEQUENCE [LARGE SCALE GENOMIC DNA]</scope>
</reference>
<proteinExistence type="predicted"/>
<gene>
    <name evidence="1" type="ORF">A2849_03210</name>
</gene>
<dbReference type="EMBL" id="MHRI01000010">
    <property type="protein sequence ID" value="OHA21317.1"/>
    <property type="molecule type" value="Genomic_DNA"/>
</dbReference>
<name>A0A1G2MBP4_9BACT</name>
<dbReference type="Proteomes" id="UP000178121">
    <property type="component" value="Unassembled WGS sequence"/>
</dbReference>
<evidence type="ECO:0000313" key="1">
    <source>
        <dbReference type="EMBL" id="OHA21317.1"/>
    </source>
</evidence>
<protein>
    <submittedName>
        <fullName evidence="1">Uncharacterized protein</fullName>
    </submittedName>
</protein>
<evidence type="ECO:0000313" key="2">
    <source>
        <dbReference type="Proteomes" id="UP000178121"/>
    </source>
</evidence>
<dbReference type="AlphaFoldDB" id="A0A1G2MBP4"/>
<accession>A0A1G2MBP4</accession>
<sequence>MNYLRYTLWPFIKVKCVYFWWIIKYRGKKNIPPELIFKQMERSMARFAENMEQAFRHMPEDMNESEKREVLDLMGLTKKLEEEVKRLEKEGPTHKP</sequence>